<dbReference type="PROSITE" id="PS51012">
    <property type="entry name" value="ABC_TM2"/>
    <property type="match status" value="1"/>
</dbReference>
<gene>
    <name evidence="7" type="primary">tagG</name>
    <name evidence="7" type="ORF">TUM4630_35280</name>
</gene>
<protein>
    <submittedName>
        <fullName evidence="7">Teichoic acid translocation permease protein TagG</fullName>
    </submittedName>
</protein>
<comment type="caution">
    <text evidence="7">The sequence shown here is derived from an EMBL/GenBank/DDBJ whole genome shotgun (WGS) entry which is preliminary data.</text>
</comment>
<feature type="transmembrane region" description="Helical" evidence="5">
    <location>
        <begin position="167"/>
        <end position="184"/>
    </location>
</feature>
<evidence type="ECO:0000259" key="6">
    <source>
        <dbReference type="PROSITE" id="PS51012"/>
    </source>
</evidence>
<organism evidence="7 8">
    <name type="scientific">Shewanella algidipiscicola</name>
    <dbReference type="NCBI Taxonomy" id="614070"/>
    <lineage>
        <taxon>Bacteria</taxon>
        <taxon>Pseudomonadati</taxon>
        <taxon>Pseudomonadota</taxon>
        <taxon>Gammaproteobacteria</taxon>
        <taxon>Alteromonadales</taxon>
        <taxon>Shewanellaceae</taxon>
        <taxon>Shewanella</taxon>
    </lineage>
</organism>
<accession>A0ABQ4NTJ4</accession>
<feature type="domain" description="ABC transmembrane type-2" evidence="6">
    <location>
        <begin position="27"/>
        <end position="247"/>
    </location>
</feature>
<keyword evidence="5" id="KW-0812">Transmembrane</keyword>
<keyword evidence="3" id="KW-0813">Transport</keyword>
<keyword evidence="4" id="KW-0997">Cell inner membrane</keyword>
<keyword evidence="4" id="KW-1003">Cell membrane</keyword>
<keyword evidence="8" id="KW-1185">Reference proteome</keyword>
<dbReference type="InterPro" id="IPR047817">
    <property type="entry name" value="ABC2_TM_bact-type"/>
</dbReference>
<evidence type="ECO:0000313" key="7">
    <source>
        <dbReference type="EMBL" id="GIU02830.1"/>
    </source>
</evidence>
<feature type="transmembrane region" description="Helical" evidence="5">
    <location>
        <begin position="71"/>
        <end position="92"/>
    </location>
</feature>
<dbReference type="Proteomes" id="UP000761574">
    <property type="component" value="Unassembled WGS sequence"/>
</dbReference>
<evidence type="ECO:0000256" key="4">
    <source>
        <dbReference type="ARBA" id="ARBA00022519"/>
    </source>
</evidence>
<keyword evidence="5" id="KW-0472">Membrane</keyword>
<reference evidence="7 8" key="1">
    <citation type="submission" date="2021-05" db="EMBL/GenBank/DDBJ databases">
        <title>Molecular characterization for Shewanella algae harboring chromosomal blaOXA-55-like strains isolated from clinical and environment sample.</title>
        <authorList>
            <person name="Ohama Y."/>
            <person name="Aoki K."/>
            <person name="Harada S."/>
            <person name="Moriya K."/>
            <person name="Ishii Y."/>
            <person name="Tateda K."/>
        </authorList>
    </citation>
    <scope>NUCLEOTIDE SEQUENCE [LARGE SCALE GENOMIC DNA]</scope>
    <source>
        <strain evidence="7 8">LMG 23746</strain>
    </source>
</reference>
<evidence type="ECO:0000256" key="1">
    <source>
        <dbReference type="ARBA" id="ARBA00004429"/>
    </source>
</evidence>
<evidence type="ECO:0000256" key="5">
    <source>
        <dbReference type="SAM" id="Phobius"/>
    </source>
</evidence>
<evidence type="ECO:0000313" key="8">
    <source>
        <dbReference type="Proteomes" id="UP000761574"/>
    </source>
</evidence>
<dbReference type="RefSeq" id="WP_119977524.1">
    <property type="nucleotide sequence ID" value="NZ_BPFB01000076.1"/>
</dbReference>
<proteinExistence type="inferred from homology"/>
<dbReference type="PANTHER" id="PTHR30413:SF8">
    <property type="entry name" value="TRANSPORT PERMEASE PROTEIN"/>
    <property type="match status" value="1"/>
</dbReference>
<feature type="transmembrane region" description="Helical" evidence="5">
    <location>
        <begin position="223"/>
        <end position="244"/>
    </location>
</feature>
<sequence>MSLKKDLSLIHVMSIMKLKSQSSKLILSYLWWVLEPIFHVLTFYVVFKYLLGRGEGDFFTFLMVGQIPFLWFQKGVVAASTSLGQNLSLMMTKPIPKYIFPTVDIQEVTYKQFFVFFVLLCFLSINGSLVGTNWFDFIVIIAVQYLFMLGIGWLFSICVAYTPDFSMIIQVLMMGLMFGSGVFWDVNALENESLKEIVFTFNPMVSILDAYRVVLMHKTELDYALLLPAIVFGLMFCILSLGMFKFCNASLTKRLMA</sequence>
<evidence type="ECO:0000256" key="3">
    <source>
        <dbReference type="ARBA" id="ARBA00022448"/>
    </source>
</evidence>
<feature type="transmembrane region" description="Helical" evidence="5">
    <location>
        <begin position="26"/>
        <end position="51"/>
    </location>
</feature>
<feature type="transmembrane region" description="Helical" evidence="5">
    <location>
        <begin position="113"/>
        <end position="131"/>
    </location>
</feature>
<evidence type="ECO:0000256" key="2">
    <source>
        <dbReference type="ARBA" id="ARBA00007783"/>
    </source>
</evidence>
<comment type="similarity">
    <text evidence="2">Belongs to the ABC-2 integral membrane protein family.</text>
</comment>
<comment type="subcellular location">
    <subcellularLocation>
        <location evidence="1">Cell inner membrane</location>
        <topology evidence="1">Multi-pass membrane protein</topology>
    </subcellularLocation>
</comment>
<dbReference type="PANTHER" id="PTHR30413">
    <property type="entry name" value="INNER MEMBRANE TRANSPORT PERMEASE"/>
    <property type="match status" value="1"/>
</dbReference>
<name>A0ABQ4NTJ4_9GAMM</name>
<dbReference type="EMBL" id="BPFB01000076">
    <property type="protein sequence ID" value="GIU02830.1"/>
    <property type="molecule type" value="Genomic_DNA"/>
</dbReference>
<keyword evidence="5" id="KW-1133">Transmembrane helix</keyword>
<feature type="transmembrane region" description="Helical" evidence="5">
    <location>
        <begin position="137"/>
        <end position="160"/>
    </location>
</feature>